<accession>A0AA36JLQ4</accession>
<proteinExistence type="predicted"/>
<protein>
    <submittedName>
        <fullName evidence="2">Uncharacterized protein</fullName>
    </submittedName>
</protein>
<name>A0AA36JLQ4_9DINO</name>
<feature type="compositionally biased region" description="Basic residues" evidence="1">
    <location>
        <begin position="39"/>
        <end position="64"/>
    </location>
</feature>
<sequence>MPCRAECWGPSSRRKPLSAATSSEPGTSPRPAPSQPIARRWRGRSCTRSWKARPWRCHRRRTKRKEVQDGQERHGKQQGRCFQSQSNHQRLPADSVQVPGRRGQLYEAGPGGVTVGVAAAHHELHHGFYEGLDHGWPRAAEPGLAAAHGGSPRMCRPLCAVHVQLVPPKGAHQHVVHTLQILRERHGLLCGALAPKSCPETYAGVDRCPAEAWLCGGLRQGLHCQAQERAYGADWAREARRCGSLQEQDGTWADEPDGTVRGGRCLWQQGQGGANTISRCNGHHGHVNDCHEEYEPHRRRQEGGLRHPGHWGIPHELPQGDGWRRLAVQGHQRCCGTLVHRHQPPAPAACGVHPQVRGAQRSRLRQQARNVIHAS</sequence>
<comment type="caution">
    <text evidence="2">The sequence shown here is derived from an EMBL/GenBank/DDBJ whole genome shotgun (WGS) entry which is preliminary data.</text>
</comment>
<evidence type="ECO:0000313" key="3">
    <source>
        <dbReference type="Proteomes" id="UP001178507"/>
    </source>
</evidence>
<evidence type="ECO:0000313" key="2">
    <source>
        <dbReference type="EMBL" id="CAJ1408573.1"/>
    </source>
</evidence>
<dbReference type="EMBL" id="CAUJNA010003727">
    <property type="protein sequence ID" value="CAJ1408573.1"/>
    <property type="molecule type" value="Genomic_DNA"/>
</dbReference>
<dbReference type="AlphaFoldDB" id="A0AA36JLQ4"/>
<feature type="compositionally biased region" description="Polar residues" evidence="1">
    <location>
        <begin position="80"/>
        <end position="89"/>
    </location>
</feature>
<evidence type="ECO:0000256" key="1">
    <source>
        <dbReference type="SAM" id="MobiDB-lite"/>
    </source>
</evidence>
<feature type="compositionally biased region" description="Basic and acidic residues" evidence="1">
    <location>
        <begin position="65"/>
        <end position="75"/>
    </location>
</feature>
<feature type="region of interest" description="Disordered" evidence="1">
    <location>
        <begin position="1"/>
        <end position="95"/>
    </location>
</feature>
<keyword evidence="3" id="KW-1185">Reference proteome</keyword>
<dbReference type="Proteomes" id="UP001178507">
    <property type="component" value="Unassembled WGS sequence"/>
</dbReference>
<organism evidence="2 3">
    <name type="scientific">Effrenium voratum</name>
    <dbReference type="NCBI Taxonomy" id="2562239"/>
    <lineage>
        <taxon>Eukaryota</taxon>
        <taxon>Sar</taxon>
        <taxon>Alveolata</taxon>
        <taxon>Dinophyceae</taxon>
        <taxon>Suessiales</taxon>
        <taxon>Symbiodiniaceae</taxon>
        <taxon>Effrenium</taxon>
    </lineage>
</organism>
<gene>
    <name evidence="2" type="ORF">EVOR1521_LOCUS29946</name>
</gene>
<reference evidence="2" key="1">
    <citation type="submission" date="2023-08" db="EMBL/GenBank/DDBJ databases">
        <authorList>
            <person name="Chen Y."/>
            <person name="Shah S."/>
            <person name="Dougan E. K."/>
            <person name="Thang M."/>
            <person name="Chan C."/>
        </authorList>
    </citation>
    <scope>NUCLEOTIDE SEQUENCE</scope>
</reference>